<dbReference type="Gene3D" id="2.60.120.200">
    <property type="match status" value="1"/>
</dbReference>
<dbReference type="InterPro" id="IPR013320">
    <property type="entry name" value="ConA-like_dom_sf"/>
</dbReference>
<dbReference type="PANTHER" id="PTHR42970">
    <property type="entry name" value="PECTATE LYASE C-RELATED"/>
    <property type="match status" value="1"/>
</dbReference>
<dbReference type="Proteomes" id="UP000655016">
    <property type="component" value="Unassembled WGS sequence"/>
</dbReference>
<dbReference type="Gene3D" id="2.60.40.10">
    <property type="entry name" value="Immunoglobulins"/>
    <property type="match status" value="2"/>
</dbReference>
<dbReference type="SUPFAM" id="SSF51126">
    <property type="entry name" value="Pectin lyase-like"/>
    <property type="match status" value="1"/>
</dbReference>
<protein>
    <recommendedName>
        <fullName evidence="5">Fibronectin type-III domain-containing protein</fullName>
    </recommendedName>
</protein>
<dbReference type="Pfam" id="PF13385">
    <property type="entry name" value="Laminin_G_3"/>
    <property type="match status" value="1"/>
</dbReference>
<reference evidence="7" key="1">
    <citation type="journal article" date="2019" name="Int. J. Syst. Evol. Microbiol.">
        <title>The Global Catalogue of Microorganisms (GCM) 10K type strain sequencing project: providing services to taxonomists for standard genome sequencing and annotation.</title>
        <authorList>
            <consortium name="The Broad Institute Genomics Platform"/>
            <consortium name="The Broad Institute Genome Sequencing Center for Infectious Disease"/>
            <person name="Wu L."/>
            <person name="Ma J."/>
        </authorList>
    </citation>
    <scope>NUCLEOTIDE SEQUENCE [LARGE SCALE GENOMIC DNA]</scope>
    <source>
        <strain evidence="7">CGMCC 1.16060</strain>
    </source>
</reference>
<keyword evidence="7" id="KW-1185">Reference proteome</keyword>
<dbReference type="InterPro" id="IPR013783">
    <property type="entry name" value="Ig-like_fold"/>
</dbReference>
<dbReference type="InterPro" id="IPR026444">
    <property type="entry name" value="Secre_tail"/>
</dbReference>
<keyword evidence="1" id="KW-0479">Metal-binding</keyword>
<keyword evidence="2 4" id="KW-0732">Signal</keyword>
<evidence type="ECO:0000313" key="6">
    <source>
        <dbReference type="EMBL" id="GGF14936.1"/>
    </source>
</evidence>
<accession>A0ABQ1UFA5</accession>
<feature type="chain" id="PRO_5046376877" description="Fibronectin type-III domain-containing protein" evidence="4">
    <location>
        <begin position="30"/>
        <end position="1003"/>
    </location>
</feature>
<dbReference type="EMBL" id="BMKP01000005">
    <property type="protein sequence ID" value="GGF14936.1"/>
    <property type="molecule type" value="Genomic_DNA"/>
</dbReference>
<proteinExistence type="predicted"/>
<dbReference type="RefSeq" id="WP_229684344.1">
    <property type="nucleotide sequence ID" value="NZ_BMKP01000005.1"/>
</dbReference>
<feature type="domain" description="Fibronectin type-III" evidence="5">
    <location>
        <begin position="474"/>
        <end position="568"/>
    </location>
</feature>
<dbReference type="InterPro" id="IPR011050">
    <property type="entry name" value="Pectin_lyase_fold/virulence"/>
</dbReference>
<dbReference type="InterPro" id="IPR012334">
    <property type="entry name" value="Pectin_lyas_fold"/>
</dbReference>
<name>A0ABQ1UFA5_9FLAO</name>
<dbReference type="Pfam" id="PF18962">
    <property type="entry name" value="Por_Secre_tail"/>
    <property type="match status" value="1"/>
</dbReference>
<dbReference type="CDD" id="cd00063">
    <property type="entry name" value="FN3"/>
    <property type="match status" value="1"/>
</dbReference>
<evidence type="ECO:0000256" key="2">
    <source>
        <dbReference type="ARBA" id="ARBA00022729"/>
    </source>
</evidence>
<evidence type="ECO:0000256" key="1">
    <source>
        <dbReference type="ARBA" id="ARBA00022723"/>
    </source>
</evidence>
<evidence type="ECO:0000259" key="5">
    <source>
        <dbReference type="PROSITE" id="PS50853"/>
    </source>
</evidence>
<dbReference type="SMART" id="SM00060">
    <property type="entry name" value="FN3"/>
    <property type="match status" value="2"/>
</dbReference>
<evidence type="ECO:0000256" key="3">
    <source>
        <dbReference type="ARBA" id="ARBA00023180"/>
    </source>
</evidence>
<dbReference type="NCBIfam" id="TIGR04183">
    <property type="entry name" value="Por_Secre_tail"/>
    <property type="match status" value="1"/>
</dbReference>
<sequence>MKKITLTFKRVLKVFMVCGLITTVTDLKAQTLAFPEATGFGRFTTGARGVANPQIYLVTNLNDSGPGSFRDAVSQEGRFVIFKVGGIVNLQSQIVVAANTTIAGQTAPGEGIVFLGPRVTFTGSNNTIARYLRIRYGGTAQNQDASGLANGANMIFDHMTFTWGTDEVFSINSDGKGVSPDNITIQNCIIGQALHRHNHSAGGLIQPPAGGKVSLIGNLYICNKTRNNKIKGINEFVNNVVYNWGNYGNTYGHTESGEAYIMGGDSAGSSDVNIINNYFIGGPNTGSSTTTPFNRGNANFNLYGSGNYFDNNKNGILDGNLVPADLTGYPTGDAATILSTPYDYPMKNTALSAEDAYNKIISSVGASYPRRDQVENLMISDLMSKGTTATYVYVQSDLTSKFGFINGGAGHVYGAPAPLDTDNDGMPDTWEDANGLDKNTADALAVSTTNAPYLNIEVYINGLTNTTPSDFVIPPSNVNFTNVASTEVPPSSSLTINWIDGATNEVNYIVERSENGTDYNVIATLGANVTSYNDSGLLPNTQYYYRIKAKNSTESSVYETASVTTPPIPSAPVKASAPNPGTGLANIQLSGGNLTLKWSGSTNTTTYAVYFGTDPLNLTKQADLAYVAAPSYQLTGLSPAITYYWRIDASNAKGTIAGDVWNFRALTPELVGHWPFKESAGDGQQIEDVSGYANNGQLDAAYDNASVRVAGKTDKAIDFATLLPNKLMVSIPNDDQILFDKNSFTVSFWMKADASLIPAGSTLSSYILCKGSMTKNTTTGATGRRFNLEVKSNQLRFAIDDDKNKTEINTGTNSAPNYFNGSWVNVVIMRDLSTSKLRIYTNGVLTKEGADGTGTSVGIGEPTDLVIGNIGALELFANTTPAPYKGLFDELKMFNYALTASEITQLYNQALLSNDKFTQNKVSGTVYPNPAKEQIFISIPNYNGSYVTATLSDVTGKIILKEKVSSDGNGVFNLNIANKKVSGLYILNVSGENLNSNYKIVTE</sequence>
<dbReference type="PROSITE" id="PS50853">
    <property type="entry name" value="FN3"/>
    <property type="match status" value="1"/>
</dbReference>
<dbReference type="Gene3D" id="2.160.20.10">
    <property type="entry name" value="Single-stranded right-handed beta-helix, Pectin lyase-like"/>
    <property type="match status" value="1"/>
</dbReference>
<dbReference type="SUPFAM" id="SSF49265">
    <property type="entry name" value="Fibronectin type III"/>
    <property type="match status" value="1"/>
</dbReference>
<gene>
    <name evidence="6" type="ORF">GCM10011518_25380</name>
</gene>
<comment type="caution">
    <text evidence="6">The sequence shown here is derived from an EMBL/GenBank/DDBJ whole genome shotgun (WGS) entry which is preliminary data.</text>
</comment>
<dbReference type="SUPFAM" id="SSF49899">
    <property type="entry name" value="Concanavalin A-like lectins/glucanases"/>
    <property type="match status" value="1"/>
</dbReference>
<evidence type="ECO:0000313" key="7">
    <source>
        <dbReference type="Proteomes" id="UP000655016"/>
    </source>
</evidence>
<dbReference type="PANTHER" id="PTHR42970:SF1">
    <property type="entry name" value="PECTATE LYASE C-RELATED"/>
    <property type="match status" value="1"/>
</dbReference>
<evidence type="ECO:0000256" key="4">
    <source>
        <dbReference type="SAM" id="SignalP"/>
    </source>
</evidence>
<organism evidence="6 7">
    <name type="scientific">Flavobacterium limi</name>
    <dbReference type="NCBI Taxonomy" id="2045105"/>
    <lineage>
        <taxon>Bacteria</taxon>
        <taxon>Pseudomonadati</taxon>
        <taxon>Bacteroidota</taxon>
        <taxon>Flavobacteriia</taxon>
        <taxon>Flavobacteriales</taxon>
        <taxon>Flavobacteriaceae</taxon>
        <taxon>Flavobacterium</taxon>
    </lineage>
</organism>
<dbReference type="InterPro" id="IPR003961">
    <property type="entry name" value="FN3_dom"/>
</dbReference>
<feature type="signal peptide" evidence="4">
    <location>
        <begin position="1"/>
        <end position="29"/>
    </location>
</feature>
<keyword evidence="3" id="KW-0325">Glycoprotein</keyword>
<dbReference type="InterPro" id="IPR036116">
    <property type="entry name" value="FN3_sf"/>
</dbReference>
<dbReference type="InterPro" id="IPR052063">
    <property type="entry name" value="Polysaccharide_Lyase_1"/>
</dbReference>